<dbReference type="InterPro" id="IPR013098">
    <property type="entry name" value="Ig_I-set"/>
</dbReference>
<dbReference type="STRING" id="51511.ENSCSAVP00000009931"/>
<dbReference type="Pfam" id="PF07679">
    <property type="entry name" value="I-set"/>
    <property type="match status" value="2"/>
</dbReference>
<evidence type="ECO:0000259" key="4">
    <source>
        <dbReference type="PROSITE" id="PS50835"/>
    </source>
</evidence>
<evidence type="ECO:0008006" key="8">
    <source>
        <dbReference type="Google" id="ProtNLM"/>
    </source>
</evidence>
<dbReference type="PROSITE" id="PS50853">
    <property type="entry name" value="FN3"/>
    <property type="match status" value="1"/>
</dbReference>
<feature type="domain" description="Fibronectin type-III" evidence="5">
    <location>
        <begin position="219"/>
        <end position="313"/>
    </location>
</feature>
<keyword evidence="1" id="KW-0677">Repeat</keyword>
<protein>
    <recommendedName>
        <fullName evidence="8">Fibronectin type-III domain-containing protein</fullName>
    </recommendedName>
</protein>
<reference evidence="6" key="2">
    <citation type="submission" date="2025-08" db="UniProtKB">
        <authorList>
            <consortium name="Ensembl"/>
        </authorList>
    </citation>
    <scope>IDENTIFICATION</scope>
</reference>
<dbReference type="SUPFAM" id="SSF49265">
    <property type="entry name" value="Fibronectin type III"/>
    <property type="match status" value="1"/>
</dbReference>
<proteinExistence type="predicted"/>
<dbReference type="InterPro" id="IPR013783">
    <property type="entry name" value="Ig-like_fold"/>
</dbReference>
<dbReference type="PANTHER" id="PTHR13817:SF73">
    <property type="entry name" value="FIBRONECTIN TYPE-III DOMAIN-CONTAINING PROTEIN"/>
    <property type="match status" value="1"/>
</dbReference>
<evidence type="ECO:0000256" key="3">
    <source>
        <dbReference type="SAM" id="MobiDB-lite"/>
    </source>
</evidence>
<evidence type="ECO:0000256" key="2">
    <source>
        <dbReference type="ARBA" id="ARBA00023319"/>
    </source>
</evidence>
<dbReference type="Ensembl" id="ENSCSAVT00000010051.1">
    <property type="protein sequence ID" value="ENSCSAVP00000009931.1"/>
    <property type="gene ID" value="ENSCSAVG00000005846.1"/>
</dbReference>
<dbReference type="SUPFAM" id="SSF48726">
    <property type="entry name" value="Immunoglobulin"/>
    <property type="match status" value="2"/>
</dbReference>
<keyword evidence="2" id="KW-0393">Immunoglobulin domain</keyword>
<evidence type="ECO:0000313" key="7">
    <source>
        <dbReference type="Proteomes" id="UP000007875"/>
    </source>
</evidence>
<sequence>MSEIVVSKGGKATFVCGLPDSSYSGDWYQNNQQLYDDGSKYRISQSGGEQELVISNTSKSDEGTIVFKSNKGNVEVPFQLTVTEPPSIDPEEFKRCAKSLENLKSGAPMVLRVPFSGASPIRASWKFNGKSISSGGRYKVVTTSTESALTVDNLQSNDCGTYAVTLENQFGNMEVPVDVSLSDTSQVNFETVVVPGKTVQKSSTMTLETQETIEIPPKPAGNIKFDNMSSNHFMLSFVTTANNTGNLHYVIEKNDGSGWSPCTTFQPGEKSVPISGLEAGKRYTFRIKAANPAGESEGLESRGVTVQKPSNPPVL</sequence>
<dbReference type="InterPro" id="IPR050964">
    <property type="entry name" value="Striated_Muscle_Regulatory"/>
</dbReference>
<dbReference type="GeneTree" id="ENSGT00660000097174"/>
<dbReference type="HOGENOM" id="CLU_884369_0_0_1"/>
<evidence type="ECO:0000259" key="5">
    <source>
        <dbReference type="PROSITE" id="PS50853"/>
    </source>
</evidence>
<dbReference type="InterPro" id="IPR036179">
    <property type="entry name" value="Ig-like_dom_sf"/>
</dbReference>
<dbReference type="Proteomes" id="UP000007875">
    <property type="component" value="Unassembled WGS sequence"/>
</dbReference>
<dbReference type="InterPro" id="IPR007110">
    <property type="entry name" value="Ig-like_dom"/>
</dbReference>
<dbReference type="InterPro" id="IPR003961">
    <property type="entry name" value="FN3_dom"/>
</dbReference>
<reference evidence="7" key="1">
    <citation type="submission" date="2003-08" db="EMBL/GenBank/DDBJ databases">
        <authorList>
            <person name="Birren B."/>
            <person name="Nusbaum C."/>
            <person name="Abebe A."/>
            <person name="Abouelleil A."/>
            <person name="Adekoya E."/>
            <person name="Ait-zahra M."/>
            <person name="Allen N."/>
            <person name="Allen T."/>
            <person name="An P."/>
            <person name="Anderson M."/>
            <person name="Anderson S."/>
            <person name="Arachchi H."/>
            <person name="Armbruster J."/>
            <person name="Bachantsang P."/>
            <person name="Baldwin J."/>
            <person name="Barry A."/>
            <person name="Bayul T."/>
            <person name="Blitshsteyn B."/>
            <person name="Bloom T."/>
            <person name="Blye J."/>
            <person name="Boguslavskiy L."/>
            <person name="Borowsky M."/>
            <person name="Boukhgalter B."/>
            <person name="Brunache A."/>
            <person name="Butler J."/>
            <person name="Calixte N."/>
            <person name="Calvo S."/>
            <person name="Camarata J."/>
            <person name="Campo K."/>
            <person name="Chang J."/>
            <person name="Cheshatsang Y."/>
            <person name="Citroen M."/>
            <person name="Collymore A."/>
            <person name="Considine T."/>
            <person name="Cook A."/>
            <person name="Cooke P."/>
            <person name="Corum B."/>
            <person name="Cuomo C."/>
            <person name="David R."/>
            <person name="Dawoe T."/>
            <person name="Degray S."/>
            <person name="Dodge S."/>
            <person name="Dooley K."/>
            <person name="Dorje P."/>
            <person name="Dorjee K."/>
            <person name="Dorris L."/>
            <person name="Duffey N."/>
            <person name="Dupes A."/>
            <person name="Elkins T."/>
            <person name="Engels R."/>
            <person name="Erickson J."/>
            <person name="Farina A."/>
            <person name="Faro S."/>
            <person name="Ferreira P."/>
            <person name="Fischer H."/>
            <person name="Fitzgerald M."/>
            <person name="Foley K."/>
            <person name="Gage D."/>
            <person name="Galagan J."/>
            <person name="Gearin G."/>
            <person name="Gnerre S."/>
            <person name="Gnirke A."/>
            <person name="Goyette A."/>
            <person name="Graham J."/>
            <person name="Grandbois E."/>
            <person name="Gyaltsen K."/>
            <person name="Hafez N."/>
            <person name="Hagopian D."/>
            <person name="Hagos B."/>
            <person name="Hall J."/>
            <person name="Hatcher B."/>
            <person name="Heller A."/>
            <person name="Higgins H."/>
            <person name="Honan T."/>
            <person name="Horn A."/>
            <person name="Houde N."/>
            <person name="Hughes L."/>
            <person name="Hulme W."/>
            <person name="Husby E."/>
            <person name="Iliev I."/>
            <person name="Jaffe D."/>
            <person name="Jones C."/>
            <person name="Kamal M."/>
            <person name="Kamat A."/>
            <person name="Kamvysselis M."/>
            <person name="Karlsson E."/>
            <person name="Kells C."/>
            <person name="Kieu A."/>
            <person name="Kisner P."/>
            <person name="Kodira C."/>
            <person name="Kulbokas E."/>
            <person name="Labutti K."/>
            <person name="Lama D."/>
            <person name="Landers T."/>
            <person name="Leger J."/>
            <person name="Levine S."/>
            <person name="Lewis D."/>
            <person name="Lewis T."/>
            <person name="Lindblad-toh K."/>
            <person name="Liu X."/>
            <person name="Lokyitsang T."/>
            <person name="Lokyitsang Y."/>
            <person name="Lucien O."/>
            <person name="Lui A."/>
            <person name="Ma L.J."/>
            <person name="Mabbitt R."/>
            <person name="Macdonald J."/>
            <person name="Maclean C."/>
            <person name="Major J."/>
            <person name="Manning J."/>
            <person name="Marabella R."/>
            <person name="Maru K."/>
            <person name="Matthews C."/>
            <person name="Mauceli E."/>
            <person name="Mccarthy M."/>
            <person name="Mcdonough S."/>
            <person name="Mcghee T."/>
            <person name="Meldrim J."/>
            <person name="Meneus L."/>
            <person name="Mesirov J."/>
            <person name="Mihalev A."/>
            <person name="Mihova T."/>
            <person name="Mikkelsen T."/>
            <person name="Mlenga V."/>
            <person name="Moru K."/>
            <person name="Mozes J."/>
            <person name="Mulrain L."/>
            <person name="Munson G."/>
            <person name="Naylor J."/>
            <person name="Newes C."/>
            <person name="Nguyen C."/>
            <person name="Nguyen N."/>
            <person name="Nguyen T."/>
            <person name="Nicol R."/>
            <person name="Nielsen C."/>
            <person name="Nizzari M."/>
            <person name="Norbu C."/>
            <person name="Norbu N."/>
            <person name="O'donnell P."/>
            <person name="Okoawo O."/>
            <person name="O'leary S."/>
            <person name="Omotosho B."/>
            <person name="O'neill K."/>
            <person name="Osman S."/>
            <person name="Parker S."/>
            <person name="Perrin D."/>
            <person name="Phunkhang P."/>
            <person name="Piqani B."/>
            <person name="Purcell S."/>
            <person name="Rachupka T."/>
            <person name="Ramasamy U."/>
            <person name="Rameau R."/>
            <person name="Ray V."/>
            <person name="Raymond C."/>
            <person name="Retta R."/>
            <person name="Richardson S."/>
            <person name="Rise C."/>
            <person name="Rodriguez J."/>
            <person name="Rogers J."/>
            <person name="Rogov P."/>
            <person name="Rutman M."/>
            <person name="Schupbach R."/>
            <person name="Seaman C."/>
            <person name="Settipalli S."/>
            <person name="Sharpe T."/>
            <person name="Sheridan J."/>
            <person name="Sherpa N."/>
            <person name="Shi J."/>
            <person name="Smirnov S."/>
            <person name="Smith C."/>
            <person name="Sougnez C."/>
            <person name="Spencer B."/>
            <person name="Stalker J."/>
            <person name="Stange-thomann N."/>
            <person name="Stavropoulos S."/>
            <person name="Stetson K."/>
            <person name="Stone C."/>
            <person name="Stone S."/>
            <person name="Stubbs M."/>
            <person name="Talamas J."/>
            <person name="Tchuinga P."/>
            <person name="Tenzing P."/>
            <person name="Tesfaye S."/>
            <person name="Theodore J."/>
            <person name="Thoulutsang Y."/>
            <person name="Topham K."/>
            <person name="Towey S."/>
            <person name="Tsamla T."/>
            <person name="Tsomo N."/>
            <person name="Vallee D."/>
            <person name="Vassiliev H."/>
            <person name="Venkataraman V."/>
            <person name="Vinson J."/>
            <person name="Vo A."/>
            <person name="Wade C."/>
            <person name="Wang S."/>
            <person name="Wangchuk T."/>
            <person name="Wangdi T."/>
            <person name="Whittaker C."/>
            <person name="Wilkinson J."/>
            <person name="Wu Y."/>
            <person name="Wyman D."/>
            <person name="Yadav S."/>
            <person name="Yang S."/>
            <person name="Yang X."/>
            <person name="Yeager S."/>
            <person name="Yee E."/>
            <person name="Young G."/>
            <person name="Zainoun J."/>
            <person name="Zembeck L."/>
            <person name="Zimmer A."/>
            <person name="Zody M."/>
            <person name="Lander E."/>
        </authorList>
    </citation>
    <scope>NUCLEOTIDE SEQUENCE [LARGE SCALE GENOMIC DNA]</scope>
</reference>
<dbReference type="SMART" id="SM00409">
    <property type="entry name" value="IG"/>
    <property type="match status" value="2"/>
</dbReference>
<name>H2YX70_CIOSA</name>
<dbReference type="InParanoid" id="H2YX70"/>
<dbReference type="OMA" id="IRASWKF"/>
<dbReference type="CDD" id="cd00063">
    <property type="entry name" value="FN3"/>
    <property type="match status" value="1"/>
</dbReference>
<dbReference type="SMART" id="SM00060">
    <property type="entry name" value="FN3"/>
    <property type="match status" value="1"/>
</dbReference>
<organism evidence="6 7">
    <name type="scientific">Ciona savignyi</name>
    <name type="common">Pacific transparent sea squirt</name>
    <dbReference type="NCBI Taxonomy" id="51511"/>
    <lineage>
        <taxon>Eukaryota</taxon>
        <taxon>Metazoa</taxon>
        <taxon>Chordata</taxon>
        <taxon>Tunicata</taxon>
        <taxon>Ascidiacea</taxon>
        <taxon>Phlebobranchia</taxon>
        <taxon>Cionidae</taxon>
        <taxon>Ciona</taxon>
    </lineage>
</organism>
<dbReference type="PROSITE" id="PS50835">
    <property type="entry name" value="IG_LIKE"/>
    <property type="match status" value="1"/>
</dbReference>
<keyword evidence="7" id="KW-1185">Reference proteome</keyword>
<reference evidence="6" key="3">
    <citation type="submission" date="2025-09" db="UniProtKB">
        <authorList>
            <consortium name="Ensembl"/>
        </authorList>
    </citation>
    <scope>IDENTIFICATION</scope>
</reference>
<dbReference type="Pfam" id="PF00041">
    <property type="entry name" value="fn3"/>
    <property type="match status" value="1"/>
</dbReference>
<evidence type="ECO:0000256" key="1">
    <source>
        <dbReference type="ARBA" id="ARBA00022737"/>
    </source>
</evidence>
<dbReference type="Gene3D" id="2.60.40.10">
    <property type="entry name" value="Immunoglobulins"/>
    <property type="match status" value="3"/>
</dbReference>
<dbReference type="AlphaFoldDB" id="H2YX70"/>
<feature type="domain" description="Ig-like" evidence="4">
    <location>
        <begin position="86"/>
        <end position="182"/>
    </location>
</feature>
<evidence type="ECO:0000313" key="6">
    <source>
        <dbReference type="Ensembl" id="ENSCSAVP00000009931.1"/>
    </source>
</evidence>
<dbReference type="InterPro" id="IPR036116">
    <property type="entry name" value="FN3_sf"/>
</dbReference>
<dbReference type="PANTHER" id="PTHR13817">
    <property type="entry name" value="TITIN"/>
    <property type="match status" value="1"/>
</dbReference>
<accession>H2YX70</accession>
<dbReference type="eggNOG" id="KOG0613">
    <property type="taxonomic scope" value="Eukaryota"/>
</dbReference>
<dbReference type="InterPro" id="IPR003599">
    <property type="entry name" value="Ig_sub"/>
</dbReference>
<feature type="region of interest" description="Disordered" evidence="3">
    <location>
        <begin position="291"/>
        <end position="315"/>
    </location>
</feature>